<dbReference type="Proteomes" id="UP000295558">
    <property type="component" value="Unassembled WGS sequence"/>
</dbReference>
<evidence type="ECO:0008006" key="3">
    <source>
        <dbReference type="Google" id="ProtNLM"/>
    </source>
</evidence>
<dbReference type="AlphaFoldDB" id="A0A4R6ZM09"/>
<protein>
    <recommendedName>
        <fullName evidence="3">DUF4440 domain-containing protein</fullName>
    </recommendedName>
</protein>
<sequence length="76" mass="9005">MNSFGFLEGERNRMDEKLKTQLQNLEEQLLTPKVRLSRQALREILAEEFFEIGSSGRILYREEPISENGIGRYRWS</sequence>
<evidence type="ECO:0000313" key="2">
    <source>
        <dbReference type="Proteomes" id="UP000295558"/>
    </source>
</evidence>
<evidence type="ECO:0000313" key="1">
    <source>
        <dbReference type="EMBL" id="TDR53491.1"/>
    </source>
</evidence>
<dbReference type="EMBL" id="SNZK01000004">
    <property type="protein sequence ID" value="TDR53491.1"/>
    <property type="molecule type" value="Genomic_DNA"/>
</dbReference>
<organism evidence="1 2">
    <name type="scientific">Listeria rocourtiae</name>
    <dbReference type="NCBI Taxonomy" id="647910"/>
    <lineage>
        <taxon>Bacteria</taxon>
        <taxon>Bacillati</taxon>
        <taxon>Bacillota</taxon>
        <taxon>Bacilli</taxon>
        <taxon>Bacillales</taxon>
        <taxon>Listeriaceae</taxon>
        <taxon>Listeria</taxon>
    </lineage>
</organism>
<accession>A0A4R6ZM09</accession>
<gene>
    <name evidence="1" type="ORF">DFP96_10479</name>
</gene>
<proteinExistence type="predicted"/>
<keyword evidence="2" id="KW-1185">Reference proteome</keyword>
<reference evidence="1 2" key="1">
    <citation type="submission" date="2019-03" db="EMBL/GenBank/DDBJ databases">
        <title>Genomic Encyclopedia of Type Strains, Phase III (KMG-III): the genomes of soil and plant-associated and newly described type strains.</title>
        <authorList>
            <person name="Whitman W."/>
        </authorList>
    </citation>
    <scope>NUCLEOTIDE SEQUENCE [LARGE SCALE GENOMIC DNA]</scope>
    <source>
        <strain evidence="1 2">CECT 7972</strain>
    </source>
</reference>
<name>A0A4R6ZM09_9LIST</name>
<comment type="caution">
    <text evidence="1">The sequence shown here is derived from an EMBL/GenBank/DDBJ whole genome shotgun (WGS) entry which is preliminary data.</text>
</comment>